<proteinExistence type="predicted"/>
<dbReference type="EMBL" id="CAXDID020000043">
    <property type="protein sequence ID" value="CAL6001386.1"/>
    <property type="molecule type" value="Genomic_DNA"/>
</dbReference>
<organism evidence="3">
    <name type="scientific">Hexamita inflata</name>
    <dbReference type="NCBI Taxonomy" id="28002"/>
    <lineage>
        <taxon>Eukaryota</taxon>
        <taxon>Metamonada</taxon>
        <taxon>Diplomonadida</taxon>
        <taxon>Hexamitidae</taxon>
        <taxon>Hexamitinae</taxon>
        <taxon>Hexamita</taxon>
    </lineage>
</organism>
<name>A0AA86V4V4_9EUKA</name>
<feature type="coiled-coil region" evidence="1">
    <location>
        <begin position="27"/>
        <end position="54"/>
    </location>
</feature>
<feature type="region of interest" description="Disordered" evidence="2">
    <location>
        <begin position="94"/>
        <end position="116"/>
    </location>
</feature>
<comment type="caution">
    <text evidence="3">The sequence shown here is derived from an EMBL/GenBank/DDBJ whole genome shotgun (WGS) entry which is preliminary data.</text>
</comment>
<reference evidence="3" key="1">
    <citation type="submission" date="2023-06" db="EMBL/GenBank/DDBJ databases">
        <authorList>
            <person name="Kurt Z."/>
        </authorList>
    </citation>
    <scope>NUCLEOTIDE SEQUENCE</scope>
</reference>
<dbReference type="Proteomes" id="UP001642409">
    <property type="component" value="Unassembled WGS sequence"/>
</dbReference>
<protein>
    <submittedName>
        <fullName evidence="4">Hypothetical_protein</fullName>
    </submittedName>
</protein>
<dbReference type="AlphaFoldDB" id="A0AA86V4V4"/>
<sequence length="116" mass="13588">MSDLDFLLQNDFITHLLDFQTNQDIVLNQVIEEQNQLLEQIQRMIKMCEEQQEQNPLVQQLQQLISRILQIQKRADGLYNKATQMSQKIQASGLSAEMRSINTTQQPEKPNELLDF</sequence>
<keyword evidence="1" id="KW-0175">Coiled coil</keyword>
<evidence type="ECO:0000313" key="3">
    <source>
        <dbReference type="EMBL" id="CAI9976437.1"/>
    </source>
</evidence>
<gene>
    <name evidence="4" type="ORF">HINF_LOCUS17418</name>
    <name evidence="3" type="ORF">HINF_LOCUS64082</name>
</gene>
<keyword evidence="5" id="KW-1185">Reference proteome</keyword>
<evidence type="ECO:0000256" key="1">
    <source>
        <dbReference type="SAM" id="Coils"/>
    </source>
</evidence>
<evidence type="ECO:0000313" key="5">
    <source>
        <dbReference type="Proteomes" id="UP001642409"/>
    </source>
</evidence>
<dbReference type="EMBL" id="CATOUU010001173">
    <property type="protein sequence ID" value="CAI9976437.1"/>
    <property type="molecule type" value="Genomic_DNA"/>
</dbReference>
<accession>A0AA86V4V4</accession>
<evidence type="ECO:0000313" key="4">
    <source>
        <dbReference type="EMBL" id="CAL6001386.1"/>
    </source>
</evidence>
<reference evidence="4 5" key="2">
    <citation type="submission" date="2024-07" db="EMBL/GenBank/DDBJ databases">
        <authorList>
            <person name="Akdeniz Z."/>
        </authorList>
    </citation>
    <scope>NUCLEOTIDE SEQUENCE [LARGE SCALE GENOMIC DNA]</scope>
</reference>
<evidence type="ECO:0000256" key="2">
    <source>
        <dbReference type="SAM" id="MobiDB-lite"/>
    </source>
</evidence>